<dbReference type="Pfam" id="PF19671">
    <property type="entry name" value="DUF6174"/>
    <property type="match status" value="1"/>
</dbReference>
<evidence type="ECO:0000313" key="1">
    <source>
        <dbReference type="EMBL" id="SVD16801.1"/>
    </source>
</evidence>
<proteinExistence type="predicted"/>
<dbReference type="AlphaFoldDB" id="A0A382T659"/>
<accession>A0A382T659</accession>
<dbReference type="InterPro" id="IPR046172">
    <property type="entry name" value="DUF6174"/>
</dbReference>
<feature type="non-terminal residue" evidence="1">
    <location>
        <position position="79"/>
    </location>
</feature>
<protein>
    <submittedName>
        <fullName evidence="1">Uncharacterized protein</fullName>
    </submittedName>
</protein>
<organism evidence="1">
    <name type="scientific">marine metagenome</name>
    <dbReference type="NCBI Taxonomy" id="408172"/>
    <lineage>
        <taxon>unclassified sequences</taxon>
        <taxon>metagenomes</taxon>
        <taxon>ecological metagenomes</taxon>
    </lineage>
</organism>
<name>A0A382T659_9ZZZZ</name>
<dbReference type="EMBL" id="UINC01133710">
    <property type="protein sequence ID" value="SVD16801.1"/>
    <property type="molecule type" value="Genomic_DNA"/>
</dbReference>
<sequence length="79" mass="8651">MWIYACLASPLLLSCHRSDPASSQPEPIPVSGTLAATVQKNRAKWAAEGSANYQFSLQHSCFCLPDWTRKVTIRVAEGS</sequence>
<reference evidence="1" key="1">
    <citation type="submission" date="2018-05" db="EMBL/GenBank/DDBJ databases">
        <authorList>
            <person name="Lanie J.A."/>
            <person name="Ng W.-L."/>
            <person name="Kazmierczak K.M."/>
            <person name="Andrzejewski T.M."/>
            <person name="Davidsen T.M."/>
            <person name="Wayne K.J."/>
            <person name="Tettelin H."/>
            <person name="Glass J.I."/>
            <person name="Rusch D."/>
            <person name="Podicherti R."/>
            <person name="Tsui H.-C.T."/>
            <person name="Winkler M.E."/>
        </authorList>
    </citation>
    <scope>NUCLEOTIDE SEQUENCE</scope>
</reference>
<gene>
    <name evidence="1" type="ORF">METZ01_LOCUS369655</name>
</gene>